<gene>
    <name evidence="1" type="ORF">GCM10022403_034090</name>
</gene>
<dbReference type="InterPro" id="IPR011989">
    <property type="entry name" value="ARM-like"/>
</dbReference>
<reference evidence="2" key="1">
    <citation type="journal article" date="2019" name="Int. J. Syst. Evol. Microbiol.">
        <title>The Global Catalogue of Microorganisms (GCM) 10K type strain sequencing project: providing services to taxonomists for standard genome sequencing and annotation.</title>
        <authorList>
            <consortium name="The Broad Institute Genomics Platform"/>
            <consortium name="The Broad Institute Genome Sequencing Center for Infectious Disease"/>
            <person name="Wu L."/>
            <person name="Ma J."/>
        </authorList>
    </citation>
    <scope>NUCLEOTIDE SEQUENCE [LARGE SCALE GENOMIC DNA]</scope>
    <source>
        <strain evidence="2">JCM 17138</strain>
    </source>
</reference>
<sequence length="110" mass="12052">MIRALDDDEESVWHLAGLALAGGWPGNAEVRNAMLRVFNTDRDSQMHLGRCLAKGWPGDPDVRDLLLKLARHDDERTRFSAVATMAGAMLRICGSASGWHAKGVPSRVID</sequence>
<dbReference type="SUPFAM" id="SSF48371">
    <property type="entry name" value="ARM repeat"/>
    <property type="match status" value="1"/>
</dbReference>
<protein>
    <recommendedName>
        <fullName evidence="3">HEAT repeat domain-containing protein</fullName>
    </recommendedName>
</protein>
<accession>A0ABP7HK35</accession>
<proteinExistence type="predicted"/>
<evidence type="ECO:0008006" key="3">
    <source>
        <dbReference type="Google" id="ProtNLM"/>
    </source>
</evidence>
<organism evidence="1 2">
    <name type="scientific">Streptomyces coacervatus</name>
    <dbReference type="NCBI Taxonomy" id="647381"/>
    <lineage>
        <taxon>Bacteria</taxon>
        <taxon>Bacillati</taxon>
        <taxon>Actinomycetota</taxon>
        <taxon>Actinomycetes</taxon>
        <taxon>Kitasatosporales</taxon>
        <taxon>Streptomycetaceae</taxon>
        <taxon>Streptomyces</taxon>
    </lineage>
</organism>
<dbReference type="EMBL" id="BAABDE010000016">
    <property type="protein sequence ID" value="GAA3797360.1"/>
    <property type="molecule type" value="Genomic_DNA"/>
</dbReference>
<dbReference type="Proteomes" id="UP001501009">
    <property type="component" value="Unassembled WGS sequence"/>
</dbReference>
<dbReference type="InterPro" id="IPR016024">
    <property type="entry name" value="ARM-type_fold"/>
</dbReference>
<evidence type="ECO:0000313" key="2">
    <source>
        <dbReference type="Proteomes" id="UP001501009"/>
    </source>
</evidence>
<evidence type="ECO:0000313" key="1">
    <source>
        <dbReference type="EMBL" id="GAA3797360.1"/>
    </source>
</evidence>
<dbReference type="Gene3D" id="1.25.10.10">
    <property type="entry name" value="Leucine-rich Repeat Variant"/>
    <property type="match status" value="1"/>
</dbReference>
<comment type="caution">
    <text evidence="1">The sequence shown here is derived from an EMBL/GenBank/DDBJ whole genome shotgun (WGS) entry which is preliminary data.</text>
</comment>
<keyword evidence="2" id="KW-1185">Reference proteome</keyword>
<name>A0ABP7HK35_9ACTN</name>